<reference evidence="1" key="1">
    <citation type="journal article" date="2022" name="Int. J. Mol. Sci.">
        <title>Draft Genome of Tanacetum Coccineum: Genomic Comparison of Closely Related Tanacetum-Family Plants.</title>
        <authorList>
            <person name="Yamashiro T."/>
            <person name="Shiraishi A."/>
            <person name="Nakayama K."/>
            <person name="Satake H."/>
        </authorList>
    </citation>
    <scope>NUCLEOTIDE SEQUENCE</scope>
</reference>
<gene>
    <name evidence="1" type="ORF">Tco_0823640</name>
</gene>
<sequence>MERNSLKPSNLFPPLESCLRKKIQARSSTWIIFMTPRSVTPSLATRLVIFDEKKHMSSLELHVLSTWKAFGGNTCDLGSFGEETDKITTLHQEPRRIVHSEPGDGVTSIKRRRQDIHGVDVRDLAMASRRSRLKVDLESSTWRQR</sequence>
<accession>A0ABQ5AJG0</accession>
<proteinExistence type="predicted"/>
<protein>
    <submittedName>
        <fullName evidence="1">Uncharacterized protein</fullName>
    </submittedName>
</protein>
<organism evidence="1 2">
    <name type="scientific">Tanacetum coccineum</name>
    <dbReference type="NCBI Taxonomy" id="301880"/>
    <lineage>
        <taxon>Eukaryota</taxon>
        <taxon>Viridiplantae</taxon>
        <taxon>Streptophyta</taxon>
        <taxon>Embryophyta</taxon>
        <taxon>Tracheophyta</taxon>
        <taxon>Spermatophyta</taxon>
        <taxon>Magnoliopsida</taxon>
        <taxon>eudicotyledons</taxon>
        <taxon>Gunneridae</taxon>
        <taxon>Pentapetalae</taxon>
        <taxon>asterids</taxon>
        <taxon>campanulids</taxon>
        <taxon>Asterales</taxon>
        <taxon>Asteraceae</taxon>
        <taxon>Asteroideae</taxon>
        <taxon>Anthemideae</taxon>
        <taxon>Anthemidinae</taxon>
        <taxon>Tanacetum</taxon>
    </lineage>
</organism>
<evidence type="ECO:0000313" key="1">
    <source>
        <dbReference type="EMBL" id="GJT02471.1"/>
    </source>
</evidence>
<comment type="caution">
    <text evidence="1">The sequence shown here is derived from an EMBL/GenBank/DDBJ whole genome shotgun (WGS) entry which is preliminary data.</text>
</comment>
<evidence type="ECO:0000313" key="2">
    <source>
        <dbReference type="Proteomes" id="UP001151760"/>
    </source>
</evidence>
<keyword evidence="2" id="KW-1185">Reference proteome</keyword>
<name>A0ABQ5AJG0_9ASTR</name>
<dbReference type="EMBL" id="BQNB010012352">
    <property type="protein sequence ID" value="GJT02471.1"/>
    <property type="molecule type" value="Genomic_DNA"/>
</dbReference>
<reference evidence="1" key="2">
    <citation type="submission" date="2022-01" db="EMBL/GenBank/DDBJ databases">
        <authorList>
            <person name="Yamashiro T."/>
            <person name="Shiraishi A."/>
            <person name="Satake H."/>
            <person name="Nakayama K."/>
        </authorList>
    </citation>
    <scope>NUCLEOTIDE SEQUENCE</scope>
</reference>
<dbReference type="Proteomes" id="UP001151760">
    <property type="component" value="Unassembled WGS sequence"/>
</dbReference>